<sequence length="284" mass="31602">MTSSIISSIIIIFLVAIAGLSGSLVIIQEPYQALVERLGKYHRTLGPGVNFIIPLFDRVVIRALMSERLLDVPPQQTITRDNVSLAVDAIVYWQIVNLKRAYYAIDNIENALENLVLTNLRGEIGRLEMNQTFSGIKEINRSLLEQIDSVTDSWGVKLIRVEVRDITPPKTIIESLEKERAAESKRLASIIEAQGGAQSMKILADALGMDAKSPEFIQFIIARHYLDTNEKLTASPNSKVFFMNPSVLNETLTNLLEYERSNLKNIDLPPTSSSGNSSECNPDS</sequence>
<name>A0ABT7AP68_9CYAN</name>
<dbReference type="Gene3D" id="3.30.479.30">
    <property type="entry name" value="Band 7 domain"/>
    <property type="match status" value="1"/>
</dbReference>
<dbReference type="InterPro" id="IPR001107">
    <property type="entry name" value="Band_7"/>
</dbReference>
<organism evidence="4 5">
    <name type="scientific">Roseofilum acuticapitatum BLCC-M154</name>
    <dbReference type="NCBI Taxonomy" id="3022444"/>
    <lineage>
        <taxon>Bacteria</taxon>
        <taxon>Bacillati</taxon>
        <taxon>Cyanobacteriota</taxon>
        <taxon>Cyanophyceae</taxon>
        <taxon>Desertifilales</taxon>
        <taxon>Desertifilaceae</taxon>
        <taxon>Roseofilum</taxon>
        <taxon>Roseofilum acuticapitatum</taxon>
    </lineage>
</organism>
<feature type="domain" description="Band 7" evidence="3">
    <location>
        <begin position="22"/>
        <end position="180"/>
    </location>
</feature>
<keyword evidence="2" id="KW-0812">Transmembrane</keyword>
<evidence type="ECO:0000259" key="3">
    <source>
        <dbReference type="SMART" id="SM00244"/>
    </source>
</evidence>
<proteinExistence type="inferred from homology"/>
<comment type="caution">
    <text evidence="4">The sequence shown here is derived from an EMBL/GenBank/DDBJ whole genome shotgun (WGS) entry which is preliminary data.</text>
</comment>
<dbReference type="InterPro" id="IPR036013">
    <property type="entry name" value="Band_7/SPFH_dom_sf"/>
</dbReference>
<comment type="similarity">
    <text evidence="1">Belongs to the band 7/mec-2 family.</text>
</comment>
<dbReference type="SUPFAM" id="SSF117892">
    <property type="entry name" value="Band 7/SPFH domain"/>
    <property type="match status" value="1"/>
</dbReference>
<reference evidence="4 5" key="1">
    <citation type="submission" date="2023-01" db="EMBL/GenBank/DDBJ databases">
        <title>Novel diversity within Roseofilum (Cyanobacteria; Desertifilaceae) from marine benthic mats with descriptions of four novel species.</title>
        <authorList>
            <person name="Wang Y."/>
            <person name="Berthold D.E."/>
            <person name="Hu J."/>
            <person name="Lefler F.W."/>
            <person name="Laughinghouse H.D. IV."/>
        </authorList>
    </citation>
    <scope>NUCLEOTIDE SEQUENCE [LARGE SCALE GENOMIC DNA]</scope>
    <source>
        <strain evidence="4 5">BLCC-M154</strain>
    </source>
</reference>
<dbReference type="RefSeq" id="WP_283752452.1">
    <property type="nucleotide sequence ID" value="NZ_JAQOSP010000031.1"/>
</dbReference>
<keyword evidence="2" id="KW-0472">Membrane</keyword>
<keyword evidence="5" id="KW-1185">Reference proteome</keyword>
<dbReference type="EMBL" id="JAQOSP010000031">
    <property type="protein sequence ID" value="MDJ1168690.1"/>
    <property type="molecule type" value="Genomic_DNA"/>
</dbReference>
<dbReference type="PRINTS" id="PR00721">
    <property type="entry name" value="STOMATIN"/>
</dbReference>
<gene>
    <name evidence="4" type="ORF">PMG71_04555</name>
</gene>
<keyword evidence="2" id="KW-1133">Transmembrane helix</keyword>
<dbReference type="InterPro" id="IPR043202">
    <property type="entry name" value="Band-7_stomatin-like"/>
</dbReference>
<dbReference type="PANTHER" id="PTHR10264">
    <property type="entry name" value="BAND 7 PROTEIN-RELATED"/>
    <property type="match status" value="1"/>
</dbReference>
<dbReference type="PANTHER" id="PTHR10264:SF19">
    <property type="entry name" value="AT06885P-RELATED"/>
    <property type="match status" value="1"/>
</dbReference>
<accession>A0ABT7AP68</accession>
<evidence type="ECO:0000313" key="5">
    <source>
        <dbReference type="Proteomes" id="UP001235303"/>
    </source>
</evidence>
<dbReference type="InterPro" id="IPR001972">
    <property type="entry name" value="Stomatin_HflK_fam"/>
</dbReference>
<dbReference type="CDD" id="cd08829">
    <property type="entry name" value="SPFH_paraslipin"/>
    <property type="match status" value="1"/>
</dbReference>
<dbReference type="Pfam" id="PF01145">
    <property type="entry name" value="Band_7"/>
    <property type="match status" value="1"/>
</dbReference>
<evidence type="ECO:0000313" key="4">
    <source>
        <dbReference type="EMBL" id="MDJ1168690.1"/>
    </source>
</evidence>
<protein>
    <submittedName>
        <fullName evidence="4">Paraslipin</fullName>
    </submittedName>
</protein>
<feature type="transmembrane region" description="Helical" evidence="2">
    <location>
        <begin position="6"/>
        <end position="27"/>
    </location>
</feature>
<evidence type="ECO:0000256" key="2">
    <source>
        <dbReference type="SAM" id="Phobius"/>
    </source>
</evidence>
<evidence type="ECO:0000256" key="1">
    <source>
        <dbReference type="ARBA" id="ARBA00008164"/>
    </source>
</evidence>
<dbReference type="SMART" id="SM00244">
    <property type="entry name" value="PHB"/>
    <property type="match status" value="1"/>
</dbReference>
<dbReference type="Proteomes" id="UP001235303">
    <property type="component" value="Unassembled WGS sequence"/>
</dbReference>